<protein>
    <recommendedName>
        <fullName evidence="3">Sensor domain-containing protein</fullName>
    </recommendedName>
</protein>
<reference evidence="1 2" key="1">
    <citation type="submission" date="2020-07" db="EMBL/GenBank/DDBJ databases">
        <title>Sequencing the genomes of 1000 actinobacteria strains.</title>
        <authorList>
            <person name="Klenk H.-P."/>
        </authorList>
    </citation>
    <scope>NUCLEOTIDE SEQUENCE [LARGE SCALE GENOMIC DNA]</scope>
    <source>
        <strain evidence="1 2">DSM 103833</strain>
    </source>
</reference>
<evidence type="ECO:0000313" key="1">
    <source>
        <dbReference type="EMBL" id="NYI99541.1"/>
    </source>
</evidence>
<proteinExistence type="predicted"/>
<sequence>MPIARSSIVGILAGVLVLVGFVGFVVGLPEVVGDSTEASAEPTHPPLEELLPDELLDRGLVRIGEVRPDAAEQVKEADDYSSETLTEAFEAETAVARYADADVQTQMSLTITEADSAFFLQNGPPAPAELTLAAQGFSQDLVRIGDAVCGQMFQATQDGTDPAESVPFQVQCQAEALGLTFNVYANGLTAEQSVDALNDAIAQAEAASADENE</sequence>
<keyword evidence="2" id="KW-1185">Reference proteome</keyword>
<organism evidence="1 2">
    <name type="scientific">Nocardioides thalensis</name>
    <dbReference type="NCBI Taxonomy" id="1914755"/>
    <lineage>
        <taxon>Bacteria</taxon>
        <taxon>Bacillati</taxon>
        <taxon>Actinomycetota</taxon>
        <taxon>Actinomycetes</taxon>
        <taxon>Propionibacteriales</taxon>
        <taxon>Nocardioidaceae</taxon>
        <taxon>Nocardioides</taxon>
    </lineage>
</organism>
<dbReference type="RefSeq" id="WP_179666175.1">
    <property type="nucleotide sequence ID" value="NZ_JACCFP010000001.1"/>
</dbReference>
<name>A0A853BYH8_9ACTN</name>
<comment type="caution">
    <text evidence="1">The sequence shown here is derived from an EMBL/GenBank/DDBJ whole genome shotgun (WGS) entry which is preliminary data.</text>
</comment>
<evidence type="ECO:0008006" key="3">
    <source>
        <dbReference type="Google" id="ProtNLM"/>
    </source>
</evidence>
<dbReference type="EMBL" id="JACCFP010000001">
    <property type="protein sequence ID" value="NYI99541.1"/>
    <property type="molecule type" value="Genomic_DNA"/>
</dbReference>
<evidence type="ECO:0000313" key="2">
    <source>
        <dbReference type="Proteomes" id="UP000530424"/>
    </source>
</evidence>
<accession>A0A853BYH8</accession>
<dbReference type="AlphaFoldDB" id="A0A853BYH8"/>
<gene>
    <name evidence="1" type="ORF">HNR19_000240</name>
</gene>
<dbReference type="Proteomes" id="UP000530424">
    <property type="component" value="Unassembled WGS sequence"/>
</dbReference>